<feature type="transmembrane region" description="Helical" evidence="1">
    <location>
        <begin position="74"/>
        <end position="94"/>
    </location>
</feature>
<dbReference type="STRING" id="229203.SAMN05444338_11068"/>
<organism evidence="2 3">
    <name type="scientific">Flavobacterium degerlachei</name>
    <dbReference type="NCBI Taxonomy" id="229203"/>
    <lineage>
        <taxon>Bacteria</taxon>
        <taxon>Pseudomonadati</taxon>
        <taxon>Bacteroidota</taxon>
        <taxon>Flavobacteriia</taxon>
        <taxon>Flavobacteriales</taxon>
        <taxon>Flavobacteriaceae</taxon>
        <taxon>Flavobacterium</taxon>
    </lineage>
</organism>
<dbReference type="EMBL" id="FNMV01000010">
    <property type="protein sequence ID" value="SDX43348.1"/>
    <property type="molecule type" value="Genomic_DNA"/>
</dbReference>
<gene>
    <name evidence="2" type="ORF">SAMN05444338_11068</name>
</gene>
<keyword evidence="3" id="KW-1185">Reference proteome</keyword>
<evidence type="ECO:0008006" key="4">
    <source>
        <dbReference type="Google" id="ProtNLM"/>
    </source>
</evidence>
<reference evidence="3" key="1">
    <citation type="submission" date="2016-10" db="EMBL/GenBank/DDBJ databases">
        <authorList>
            <person name="Varghese N."/>
            <person name="Submissions S."/>
        </authorList>
    </citation>
    <scope>NUCLEOTIDE SEQUENCE [LARGE SCALE GENOMIC DNA]</scope>
    <source>
        <strain evidence="3">DSM 15718</strain>
    </source>
</reference>
<evidence type="ECO:0000313" key="2">
    <source>
        <dbReference type="EMBL" id="SDX43348.1"/>
    </source>
</evidence>
<name>A0A1H3BNS2_9FLAO</name>
<proteinExistence type="predicted"/>
<dbReference type="RefSeq" id="WP_091433250.1">
    <property type="nucleotide sequence ID" value="NZ_FNMV01000010.1"/>
</dbReference>
<dbReference type="AlphaFoldDB" id="A0A1H3BNS2"/>
<evidence type="ECO:0000256" key="1">
    <source>
        <dbReference type="SAM" id="Phobius"/>
    </source>
</evidence>
<feature type="transmembrane region" description="Helical" evidence="1">
    <location>
        <begin position="41"/>
        <end position="62"/>
    </location>
</feature>
<sequence>MDNKATTIEMLFEKAEDYTRTTVELAKLNAIDKSADVLSSLFSRITILIVVAMFALIFNIGLSIWIGELLGKPYYGYFAVACAYLILAILMNNFKDQWLKMPVSNLIISKLLKNR</sequence>
<dbReference type="Proteomes" id="UP000198569">
    <property type="component" value="Unassembled WGS sequence"/>
</dbReference>
<dbReference type="OrthoDB" id="678770at2"/>
<keyword evidence="1" id="KW-0812">Transmembrane</keyword>
<keyword evidence="1" id="KW-0472">Membrane</keyword>
<keyword evidence="1" id="KW-1133">Transmembrane helix</keyword>
<accession>A0A1H3BNS2</accession>
<evidence type="ECO:0000313" key="3">
    <source>
        <dbReference type="Proteomes" id="UP000198569"/>
    </source>
</evidence>
<protein>
    <recommendedName>
        <fullName evidence="4">Holin-X, holin superfamily III</fullName>
    </recommendedName>
</protein>